<proteinExistence type="predicted"/>
<sequence>MADAERLFRTNRYEIVICDLLMPTTCGTRMFRQARLQPEMPVVFVSGEVAVRRRLPYEDTPSVKLCRVPGTPIVLKDLVASVEEAMVSVRHPGSRAHS</sequence>
<reference evidence="2" key="1">
    <citation type="submission" date="2020-06" db="EMBL/GenBank/DDBJ databases">
        <title>Draft genomic sequecing of Geomonas sp. Red745.</title>
        <authorList>
            <person name="Itoh H."/>
            <person name="Xu Z.X."/>
            <person name="Ushijima N."/>
            <person name="Masuda Y."/>
            <person name="Shiratori Y."/>
            <person name="Senoo K."/>
        </authorList>
    </citation>
    <scope>NUCLEOTIDE SEQUENCE [LARGE SCALE GENOMIC DNA]</scope>
    <source>
        <strain evidence="2">Red745</strain>
    </source>
</reference>
<dbReference type="EMBL" id="BLXZ01000001">
    <property type="protein sequence ID" value="GFO66942.1"/>
    <property type="molecule type" value="Genomic_DNA"/>
</dbReference>
<protein>
    <recommendedName>
        <fullName evidence="3">Response regulatory domain-containing protein</fullName>
    </recommendedName>
</protein>
<dbReference type="InterPro" id="IPR011006">
    <property type="entry name" value="CheY-like_superfamily"/>
</dbReference>
<dbReference type="Proteomes" id="UP000587586">
    <property type="component" value="Unassembled WGS sequence"/>
</dbReference>
<evidence type="ECO:0008006" key="3">
    <source>
        <dbReference type="Google" id="ProtNLM"/>
    </source>
</evidence>
<keyword evidence="2" id="KW-1185">Reference proteome</keyword>
<evidence type="ECO:0000313" key="2">
    <source>
        <dbReference type="Proteomes" id="UP000587586"/>
    </source>
</evidence>
<accession>A0A6V8N336</accession>
<dbReference type="SUPFAM" id="SSF52172">
    <property type="entry name" value="CheY-like"/>
    <property type="match status" value="1"/>
</dbReference>
<evidence type="ECO:0000313" key="1">
    <source>
        <dbReference type="EMBL" id="GFO66942.1"/>
    </source>
</evidence>
<name>A0A6V8N336_9BACT</name>
<dbReference type="AlphaFoldDB" id="A0A6V8N336"/>
<organism evidence="1 2">
    <name type="scientific">Geomonas limicola</name>
    <dbReference type="NCBI Taxonomy" id="2740186"/>
    <lineage>
        <taxon>Bacteria</taxon>
        <taxon>Pseudomonadati</taxon>
        <taxon>Thermodesulfobacteriota</taxon>
        <taxon>Desulfuromonadia</taxon>
        <taxon>Geobacterales</taxon>
        <taxon>Geobacteraceae</taxon>
        <taxon>Geomonas</taxon>
    </lineage>
</organism>
<gene>
    <name evidence="1" type="ORF">GMLC_05210</name>
</gene>
<comment type="caution">
    <text evidence="1">The sequence shown here is derived from an EMBL/GenBank/DDBJ whole genome shotgun (WGS) entry which is preliminary data.</text>
</comment>
<dbReference type="Gene3D" id="3.40.50.2300">
    <property type="match status" value="1"/>
</dbReference>